<dbReference type="Proteomes" id="UP001209540">
    <property type="component" value="Unassembled WGS sequence"/>
</dbReference>
<feature type="compositionally biased region" description="Basic and acidic residues" evidence="1">
    <location>
        <begin position="113"/>
        <end position="133"/>
    </location>
</feature>
<feature type="region of interest" description="Disordered" evidence="1">
    <location>
        <begin position="109"/>
        <end position="133"/>
    </location>
</feature>
<evidence type="ECO:0000313" key="3">
    <source>
        <dbReference type="Proteomes" id="UP001209540"/>
    </source>
</evidence>
<name>A0AAD5K7Q9_9FUNG</name>
<feature type="region of interest" description="Disordered" evidence="1">
    <location>
        <begin position="49"/>
        <end position="86"/>
    </location>
</feature>
<proteinExistence type="predicted"/>
<organism evidence="2 3">
    <name type="scientific">Phascolomyces articulosus</name>
    <dbReference type="NCBI Taxonomy" id="60185"/>
    <lineage>
        <taxon>Eukaryota</taxon>
        <taxon>Fungi</taxon>
        <taxon>Fungi incertae sedis</taxon>
        <taxon>Mucoromycota</taxon>
        <taxon>Mucoromycotina</taxon>
        <taxon>Mucoromycetes</taxon>
        <taxon>Mucorales</taxon>
        <taxon>Lichtheimiaceae</taxon>
        <taxon>Phascolomyces</taxon>
    </lineage>
</organism>
<feature type="compositionally biased region" description="Polar residues" evidence="1">
    <location>
        <begin position="1"/>
        <end position="10"/>
    </location>
</feature>
<feature type="compositionally biased region" description="Low complexity" evidence="1">
    <location>
        <begin position="11"/>
        <end position="22"/>
    </location>
</feature>
<reference evidence="2" key="2">
    <citation type="submission" date="2023-02" db="EMBL/GenBank/DDBJ databases">
        <authorList>
            <consortium name="DOE Joint Genome Institute"/>
            <person name="Mondo S.J."/>
            <person name="Chang Y."/>
            <person name="Wang Y."/>
            <person name="Ahrendt S."/>
            <person name="Andreopoulos W."/>
            <person name="Barry K."/>
            <person name="Beard J."/>
            <person name="Benny G.L."/>
            <person name="Blankenship S."/>
            <person name="Bonito G."/>
            <person name="Cuomo C."/>
            <person name="Desiro A."/>
            <person name="Gervers K.A."/>
            <person name="Hundley H."/>
            <person name="Kuo A."/>
            <person name="LaButti K."/>
            <person name="Lang B.F."/>
            <person name="Lipzen A."/>
            <person name="O'Donnell K."/>
            <person name="Pangilinan J."/>
            <person name="Reynolds N."/>
            <person name="Sandor L."/>
            <person name="Smith M.W."/>
            <person name="Tsang A."/>
            <person name="Grigoriev I.V."/>
            <person name="Stajich J.E."/>
            <person name="Spatafora J.W."/>
        </authorList>
    </citation>
    <scope>NUCLEOTIDE SEQUENCE</scope>
    <source>
        <strain evidence="2">RSA 2281</strain>
    </source>
</reference>
<evidence type="ECO:0000256" key="1">
    <source>
        <dbReference type="SAM" id="MobiDB-lite"/>
    </source>
</evidence>
<sequence>MSTQISDNYSPTVVTPTKNNTNRRSLSLVTTRDELLVMAREEYARQLSRFTESQLKKEEQHIGSDDDLEQQQQQQQQQQPYPHLHLQHYFNRLTSNNYFMIQSTSISTTSPMDIHHHHDTTTKDNDKKQQAIV</sequence>
<comment type="caution">
    <text evidence="2">The sequence shown here is derived from an EMBL/GenBank/DDBJ whole genome shotgun (WGS) entry which is preliminary data.</text>
</comment>
<evidence type="ECO:0000313" key="2">
    <source>
        <dbReference type="EMBL" id="KAI9272994.1"/>
    </source>
</evidence>
<dbReference type="AlphaFoldDB" id="A0AAD5K7Q9"/>
<accession>A0AAD5K7Q9</accession>
<gene>
    <name evidence="2" type="ORF">BDA99DRAFT_533822</name>
</gene>
<feature type="compositionally biased region" description="Basic and acidic residues" evidence="1">
    <location>
        <begin position="54"/>
        <end position="64"/>
    </location>
</feature>
<reference evidence="2" key="1">
    <citation type="journal article" date="2022" name="IScience">
        <title>Evolution of zygomycete secretomes and the origins of terrestrial fungal ecologies.</title>
        <authorList>
            <person name="Chang Y."/>
            <person name="Wang Y."/>
            <person name="Mondo S."/>
            <person name="Ahrendt S."/>
            <person name="Andreopoulos W."/>
            <person name="Barry K."/>
            <person name="Beard J."/>
            <person name="Benny G.L."/>
            <person name="Blankenship S."/>
            <person name="Bonito G."/>
            <person name="Cuomo C."/>
            <person name="Desiro A."/>
            <person name="Gervers K.A."/>
            <person name="Hundley H."/>
            <person name="Kuo A."/>
            <person name="LaButti K."/>
            <person name="Lang B.F."/>
            <person name="Lipzen A."/>
            <person name="O'Donnell K."/>
            <person name="Pangilinan J."/>
            <person name="Reynolds N."/>
            <person name="Sandor L."/>
            <person name="Smith M.E."/>
            <person name="Tsang A."/>
            <person name="Grigoriev I.V."/>
            <person name="Stajich J.E."/>
            <person name="Spatafora J.W."/>
        </authorList>
    </citation>
    <scope>NUCLEOTIDE SEQUENCE</scope>
    <source>
        <strain evidence="2">RSA 2281</strain>
    </source>
</reference>
<protein>
    <submittedName>
        <fullName evidence="2">Uncharacterized protein</fullName>
    </submittedName>
</protein>
<feature type="compositionally biased region" description="Low complexity" evidence="1">
    <location>
        <begin position="70"/>
        <end position="79"/>
    </location>
</feature>
<feature type="region of interest" description="Disordered" evidence="1">
    <location>
        <begin position="1"/>
        <end position="26"/>
    </location>
</feature>
<keyword evidence="3" id="KW-1185">Reference proteome</keyword>
<dbReference type="EMBL" id="JAIXMP010000005">
    <property type="protein sequence ID" value="KAI9272994.1"/>
    <property type="molecule type" value="Genomic_DNA"/>
</dbReference>